<reference evidence="1 3" key="1">
    <citation type="submission" date="2020-01" db="EMBL/GenBank/DDBJ databases">
        <authorList>
            <consortium name="DOE Joint Genome Institute"/>
            <person name="Haridas S."/>
            <person name="Albert R."/>
            <person name="Binder M."/>
            <person name="Bloem J."/>
            <person name="Labutti K."/>
            <person name="Salamov A."/>
            <person name="Andreopoulos B."/>
            <person name="Baker S.E."/>
            <person name="Barry K."/>
            <person name="Bills G."/>
            <person name="Bluhm B.H."/>
            <person name="Cannon C."/>
            <person name="Castanera R."/>
            <person name="Culley D.E."/>
            <person name="Daum C."/>
            <person name="Ezra D."/>
            <person name="Gonzalez J.B."/>
            <person name="Henrissat B."/>
            <person name="Kuo A."/>
            <person name="Liang C."/>
            <person name="Lipzen A."/>
            <person name="Lutzoni F."/>
            <person name="Magnuson J."/>
            <person name="Mondo S."/>
            <person name="Nolan M."/>
            <person name="Ohm R."/>
            <person name="Pangilinan J."/>
            <person name="Park H.-J."/>
            <person name="Ramirez L."/>
            <person name="Alfaro M."/>
            <person name="Sun H."/>
            <person name="Tritt A."/>
            <person name="Yoshinaga Y."/>
            <person name="Zwiers L.-H."/>
            <person name="Turgeon B.G."/>
            <person name="Goodwin S.B."/>
            <person name="Spatafora J.W."/>
            <person name="Crous P.W."/>
            <person name="Grigoriev I.V."/>
        </authorList>
    </citation>
    <scope>NUCLEOTIDE SEQUENCE</scope>
    <source>
        <strain evidence="1 3">CBS 781.70</strain>
    </source>
</reference>
<proteinExistence type="predicted"/>
<accession>A0A6G1G286</accession>
<dbReference type="EMBL" id="ML975159">
    <property type="protein sequence ID" value="KAF1811919.1"/>
    <property type="molecule type" value="Genomic_DNA"/>
</dbReference>
<dbReference type="AlphaFoldDB" id="A0A6G1G286"/>
<sequence>MVLLYHGLRNKSDFSRGRTYATCVYVSRWHLTMCMFFNLQSSALGRGPSRIRGSVLNPRLTRFNYGGATLYVSTVYCVACTDTPYGIQCRDDPRVGPSRPARGIDGAAYVVHSTMETSRPPLLELI</sequence>
<reference evidence="3" key="2">
    <citation type="submission" date="2020-04" db="EMBL/GenBank/DDBJ databases">
        <authorList>
            <consortium name="NCBI Genome Project"/>
        </authorList>
    </citation>
    <scope>NUCLEOTIDE SEQUENCE</scope>
    <source>
        <strain evidence="3">CBS 781.70</strain>
    </source>
</reference>
<dbReference type="GeneID" id="54416202"/>
<protein>
    <submittedName>
        <fullName evidence="1 3">Uncharacterized protein</fullName>
    </submittedName>
</protein>
<keyword evidence="2" id="KW-1185">Reference proteome</keyword>
<evidence type="ECO:0000313" key="3">
    <source>
        <dbReference type="RefSeq" id="XP_033533550.1"/>
    </source>
</evidence>
<reference evidence="3" key="3">
    <citation type="submission" date="2025-04" db="UniProtKB">
        <authorList>
            <consortium name="RefSeq"/>
        </authorList>
    </citation>
    <scope>IDENTIFICATION</scope>
    <source>
        <strain evidence="3">CBS 781.70</strain>
    </source>
</reference>
<evidence type="ECO:0000313" key="2">
    <source>
        <dbReference type="Proteomes" id="UP000504638"/>
    </source>
</evidence>
<name>A0A6G1G286_9PEZI</name>
<dbReference type="RefSeq" id="XP_033533550.1">
    <property type="nucleotide sequence ID" value="XM_033675632.1"/>
</dbReference>
<gene>
    <name evidence="1 3" type="ORF">P152DRAFT_37655</name>
</gene>
<organism evidence="1">
    <name type="scientific">Eremomyces bilateralis CBS 781.70</name>
    <dbReference type="NCBI Taxonomy" id="1392243"/>
    <lineage>
        <taxon>Eukaryota</taxon>
        <taxon>Fungi</taxon>
        <taxon>Dikarya</taxon>
        <taxon>Ascomycota</taxon>
        <taxon>Pezizomycotina</taxon>
        <taxon>Dothideomycetes</taxon>
        <taxon>Dothideomycetes incertae sedis</taxon>
        <taxon>Eremomycetales</taxon>
        <taxon>Eremomycetaceae</taxon>
        <taxon>Eremomyces</taxon>
    </lineage>
</organism>
<evidence type="ECO:0000313" key="1">
    <source>
        <dbReference type="EMBL" id="KAF1811919.1"/>
    </source>
</evidence>
<dbReference type="Proteomes" id="UP000504638">
    <property type="component" value="Unplaced"/>
</dbReference>